<evidence type="ECO:0000259" key="2">
    <source>
        <dbReference type="SMART" id="SM00731"/>
    </source>
</evidence>
<dbReference type="GO" id="GO:0006950">
    <property type="term" value="P:response to stress"/>
    <property type="evidence" value="ECO:0007669"/>
    <property type="project" value="UniProtKB-ARBA"/>
</dbReference>
<sequence length="557" mass="62555">MVDHRPQSRTVPTRPYRRRASSPSDWEIPESESEPESSDQGSDQPLGHSRKPERLASPNNQATRTPLRNQSGATPSKTRVRTPVGTPKATAPTLLLRTPASKPRHKPTFPDSDIEEISGSEWTPSKGKAKQVKPKLKHRSIDQKSTVIDLTVSDAETQVHSDASSTGAVRGSFSTLSIESSVTTREENDSSSLAGSPHSGLEDSSSRSSAEPDSEGLPSETESWRASRYSPNHDETFEFDFYANHWDRKRQRVVADNLSLFERFKQRYRNKLADCAEQVYTYFNFKVFQSQLPSIDKIIITWSNQLTATAGEAKYSYGADRSIAQIILSVKVLDTEEKVRLTMAHEMCHLATWIIDRRSGDASHGESFWKWAKRIYKLDKNTKIAEFHDYEMDYLYTWICSHCQNMVGRWRNSIDVKTKPCPKCKTVRLKLNSTPREDDHRVCVRKVPIGSSSSKQARRPKAKTAQSAPVASSPSSSPSKTRKSKAASTAELLVEGVDYVTVFEDPEDDPDVLDLTDAGHTCFVANEVAEDVSLDDLVRQFGNILIMTAPCQRRRRS</sequence>
<dbReference type="Proteomes" id="UP000636479">
    <property type="component" value="Unassembled WGS sequence"/>
</dbReference>
<dbReference type="GeneID" id="59343685"/>
<proteinExistence type="predicted"/>
<dbReference type="SMART" id="SM00731">
    <property type="entry name" value="SprT"/>
    <property type="match status" value="1"/>
</dbReference>
<dbReference type="PANTHER" id="PTHR23099">
    <property type="entry name" value="TRANSCRIPTIONAL REGULATOR"/>
    <property type="match status" value="1"/>
</dbReference>
<dbReference type="OrthoDB" id="20772at2759"/>
<feature type="compositionally biased region" description="Polar residues" evidence="1">
    <location>
        <begin position="57"/>
        <end position="77"/>
    </location>
</feature>
<dbReference type="InterPro" id="IPR006640">
    <property type="entry name" value="SprT-like_domain"/>
</dbReference>
<dbReference type="PANTHER" id="PTHR23099:SF0">
    <property type="entry name" value="GERM CELL NUCLEAR ACIDIC PROTEIN"/>
    <property type="match status" value="1"/>
</dbReference>
<reference evidence="3" key="1">
    <citation type="submission" date="2020-05" db="EMBL/GenBank/DDBJ databases">
        <title>Mycena genomes resolve the evolution of fungal bioluminescence.</title>
        <authorList>
            <person name="Tsai I.J."/>
        </authorList>
    </citation>
    <scope>NUCLEOTIDE SEQUENCE</scope>
    <source>
        <strain evidence="3">171206Taipei</strain>
    </source>
</reference>
<dbReference type="RefSeq" id="XP_037221461.1">
    <property type="nucleotide sequence ID" value="XM_037361169.1"/>
</dbReference>
<evidence type="ECO:0000313" key="3">
    <source>
        <dbReference type="EMBL" id="KAF7306442.1"/>
    </source>
</evidence>
<feature type="compositionally biased region" description="Basic residues" evidence="1">
    <location>
        <begin position="127"/>
        <end position="138"/>
    </location>
</feature>
<keyword evidence="4" id="KW-1185">Reference proteome</keyword>
<feature type="compositionally biased region" description="Low complexity" evidence="1">
    <location>
        <begin position="464"/>
        <end position="479"/>
    </location>
</feature>
<dbReference type="AlphaFoldDB" id="A0A8H6SX55"/>
<feature type="compositionally biased region" description="Polar residues" evidence="1">
    <location>
        <begin position="143"/>
        <end position="183"/>
    </location>
</feature>
<feature type="region of interest" description="Disordered" evidence="1">
    <location>
        <begin position="1"/>
        <end position="228"/>
    </location>
</feature>
<feature type="domain" description="SprT-like" evidence="2">
    <location>
        <begin position="274"/>
        <end position="431"/>
    </location>
</feature>
<gene>
    <name evidence="3" type="ORF">MIND_00435400</name>
</gene>
<protein>
    <submittedName>
        <fullName evidence="3">SprT-like domain-containing protein</fullName>
    </submittedName>
</protein>
<evidence type="ECO:0000256" key="1">
    <source>
        <dbReference type="SAM" id="MobiDB-lite"/>
    </source>
</evidence>
<dbReference type="GO" id="GO:0005634">
    <property type="term" value="C:nucleus"/>
    <property type="evidence" value="ECO:0007669"/>
    <property type="project" value="TreeGrafter"/>
</dbReference>
<evidence type="ECO:0000313" key="4">
    <source>
        <dbReference type="Proteomes" id="UP000636479"/>
    </source>
</evidence>
<comment type="caution">
    <text evidence="3">The sequence shown here is derived from an EMBL/GenBank/DDBJ whole genome shotgun (WGS) entry which is preliminary data.</text>
</comment>
<accession>A0A8H6SX55</accession>
<dbReference type="EMBL" id="JACAZF010000004">
    <property type="protein sequence ID" value="KAF7306442.1"/>
    <property type="molecule type" value="Genomic_DNA"/>
</dbReference>
<dbReference type="Pfam" id="PF10263">
    <property type="entry name" value="SprT-like"/>
    <property type="match status" value="1"/>
</dbReference>
<feature type="region of interest" description="Disordered" evidence="1">
    <location>
        <begin position="450"/>
        <end position="488"/>
    </location>
</feature>
<name>A0A8H6SX55_9AGAR</name>
<feature type="compositionally biased region" description="Acidic residues" evidence="1">
    <location>
        <begin position="27"/>
        <end position="37"/>
    </location>
</feature>
<organism evidence="3 4">
    <name type="scientific">Mycena indigotica</name>
    <dbReference type="NCBI Taxonomy" id="2126181"/>
    <lineage>
        <taxon>Eukaryota</taxon>
        <taxon>Fungi</taxon>
        <taxon>Dikarya</taxon>
        <taxon>Basidiomycota</taxon>
        <taxon>Agaricomycotina</taxon>
        <taxon>Agaricomycetes</taxon>
        <taxon>Agaricomycetidae</taxon>
        <taxon>Agaricales</taxon>
        <taxon>Marasmiineae</taxon>
        <taxon>Mycenaceae</taxon>
        <taxon>Mycena</taxon>
    </lineage>
</organism>